<comment type="caution">
    <text evidence="2">The sequence shown here is derived from an EMBL/GenBank/DDBJ whole genome shotgun (WGS) entry which is preliminary data.</text>
</comment>
<organism evidence="2 3">
    <name type="scientific">Molossus molossus</name>
    <name type="common">Pallas' mastiff bat</name>
    <name type="synonym">Vespertilio molossus</name>
    <dbReference type="NCBI Taxonomy" id="27622"/>
    <lineage>
        <taxon>Eukaryota</taxon>
        <taxon>Metazoa</taxon>
        <taxon>Chordata</taxon>
        <taxon>Craniata</taxon>
        <taxon>Vertebrata</taxon>
        <taxon>Euteleostomi</taxon>
        <taxon>Mammalia</taxon>
        <taxon>Eutheria</taxon>
        <taxon>Laurasiatheria</taxon>
        <taxon>Chiroptera</taxon>
        <taxon>Yangochiroptera</taxon>
        <taxon>Molossidae</taxon>
        <taxon>Molossus</taxon>
    </lineage>
</organism>
<evidence type="ECO:0000313" key="2">
    <source>
        <dbReference type="EMBL" id="KAF6413531.1"/>
    </source>
</evidence>
<keyword evidence="3" id="KW-1185">Reference proteome</keyword>
<dbReference type="AlphaFoldDB" id="A0A7J8CRM5"/>
<evidence type="ECO:0000313" key="3">
    <source>
        <dbReference type="Proteomes" id="UP000550707"/>
    </source>
</evidence>
<gene>
    <name evidence="2" type="ORF">HJG59_009736</name>
</gene>
<name>A0A7J8CRM5_MOLMO</name>
<sequence>MAAGVGAGLSQPCAARSRGPQERRVGEWRPQRMGLEKPADTSLIVICDVCGQVKSPDAEGFHAHGGVQVVSEQQGSSKSRSLGQGCHQHTEVAVLPRPSPRLATASTPHCWPALAARLGDNDAALPLSKLQFFLYPRAHHHVDHQEVQHPILGAP</sequence>
<reference evidence="2 3" key="1">
    <citation type="journal article" date="2020" name="Nature">
        <title>Six reference-quality genomes reveal evolution of bat adaptations.</title>
        <authorList>
            <person name="Jebb D."/>
            <person name="Huang Z."/>
            <person name="Pippel M."/>
            <person name="Hughes G.M."/>
            <person name="Lavrichenko K."/>
            <person name="Devanna P."/>
            <person name="Winkler S."/>
            <person name="Jermiin L.S."/>
            <person name="Skirmuntt E.C."/>
            <person name="Katzourakis A."/>
            <person name="Burkitt-Gray L."/>
            <person name="Ray D.A."/>
            <person name="Sullivan K.A.M."/>
            <person name="Roscito J.G."/>
            <person name="Kirilenko B.M."/>
            <person name="Davalos L.M."/>
            <person name="Corthals A.P."/>
            <person name="Power M.L."/>
            <person name="Jones G."/>
            <person name="Ransome R.D."/>
            <person name="Dechmann D.K.N."/>
            <person name="Locatelli A.G."/>
            <person name="Puechmaille S.J."/>
            <person name="Fedrigo O."/>
            <person name="Jarvis E.D."/>
            <person name="Hiller M."/>
            <person name="Vernes S.C."/>
            <person name="Myers E.W."/>
            <person name="Teeling E.C."/>
        </authorList>
    </citation>
    <scope>NUCLEOTIDE SEQUENCE [LARGE SCALE GENOMIC DNA]</scope>
    <source>
        <strain evidence="2">MMolMol1</strain>
        <tissue evidence="2">Muscle</tissue>
    </source>
</reference>
<dbReference type="EMBL" id="JACASF010000020">
    <property type="protein sequence ID" value="KAF6413531.1"/>
    <property type="molecule type" value="Genomic_DNA"/>
</dbReference>
<dbReference type="InParanoid" id="A0A7J8CRM5"/>
<accession>A0A7J8CRM5</accession>
<evidence type="ECO:0000256" key="1">
    <source>
        <dbReference type="SAM" id="MobiDB-lite"/>
    </source>
</evidence>
<feature type="region of interest" description="Disordered" evidence="1">
    <location>
        <begin position="1"/>
        <end position="27"/>
    </location>
</feature>
<proteinExistence type="predicted"/>
<protein>
    <submittedName>
        <fullName evidence="2">Uncharacterized protein</fullName>
    </submittedName>
</protein>
<dbReference type="Proteomes" id="UP000550707">
    <property type="component" value="Unassembled WGS sequence"/>
</dbReference>